<dbReference type="STRING" id="1802271.A3C11_00760"/>
<name>A0A1G2KLG8_9BACT</name>
<feature type="transmembrane region" description="Helical" evidence="3">
    <location>
        <begin position="62"/>
        <end position="82"/>
    </location>
</feature>
<feature type="compositionally biased region" description="Polar residues" evidence="2">
    <location>
        <begin position="844"/>
        <end position="863"/>
    </location>
</feature>
<evidence type="ECO:0000313" key="4">
    <source>
        <dbReference type="EMBL" id="OHA00288.1"/>
    </source>
</evidence>
<reference evidence="4 5" key="1">
    <citation type="journal article" date="2016" name="Nat. Commun.">
        <title>Thousands of microbial genomes shed light on interconnected biogeochemical processes in an aquifer system.</title>
        <authorList>
            <person name="Anantharaman K."/>
            <person name="Brown C.T."/>
            <person name="Hug L.A."/>
            <person name="Sharon I."/>
            <person name="Castelle C.J."/>
            <person name="Probst A.J."/>
            <person name="Thomas B.C."/>
            <person name="Singh A."/>
            <person name="Wilkins M.J."/>
            <person name="Karaoz U."/>
            <person name="Brodie E.L."/>
            <person name="Williams K.H."/>
            <person name="Hubbard S.S."/>
            <person name="Banfield J.F."/>
        </authorList>
    </citation>
    <scope>NUCLEOTIDE SEQUENCE [LARGE SCALE GENOMIC DNA]</scope>
</reference>
<feature type="transmembrane region" description="Helical" evidence="3">
    <location>
        <begin position="420"/>
        <end position="438"/>
    </location>
</feature>
<dbReference type="SUPFAM" id="SSF48452">
    <property type="entry name" value="TPR-like"/>
    <property type="match status" value="2"/>
</dbReference>
<evidence type="ECO:0000313" key="5">
    <source>
        <dbReference type="Proteomes" id="UP000177362"/>
    </source>
</evidence>
<gene>
    <name evidence="4" type="ORF">A3C11_00760</name>
</gene>
<feature type="transmembrane region" description="Helical" evidence="3">
    <location>
        <begin position="130"/>
        <end position="150"/>
    </location>
</feature>
<feature type="transmembrane region" description="Helical" evidence="3">
    <location>
        <begin position="37"/>
        <end position="56"/>
    </location>
</feature>
<feature type="transmembrane region" description="Helical" evidence="3">
    <location>
        <begin position="250"/>
        <end position="267"/>
    </location>
</feature>
<dbReference type="AlphaFoldDB" id="A0A1G2KLG8"/>
<keyword evidence="3" id="KW-0472">Membrane</keyword>
<dbReference type="PANTHER" id="PTHR12558">
    <property type="entry name" value="CELL DIVISION CYCLE 16,23,27"/>
    <property type="match status" value="1"/>
</dbReference>
<feature type="transmembrane region" description="Helical" evidence="3">
    <location>
        <begin position="288"/>
        <end position="309"/>
    </location>
</feature>
<feature type="region of interest" description="Disordered" evidence="2">
    <location>
        <begin position="833"/>
        <end position="863"/>
    </location>
</feature>
<dbReference type="PROSITE" id="PS50005">
    <property type="entry name" value="TPR"/>
    <property type="match status" value="1"/>
</dbReference>
<accession>A0A1G2KLG8</accession>
<proteinExistence type="predicted"/>
<dbReference type="Gene3D" id="1.25.40.10">
    <property type="entry name" value="Tetratricopeptide repeat domain"/>
    <property type="match status" value="2"/>
</dbReference>
<comment type="caution">
    <text evidence="4">The sequence shown here is derived from an EMBL/GenBank/DDBJ whole genome shotgun (WGS) entry which is preliminary data.</text>
</comment>
<dbReference type="EMBL" id="MHQJ01000052">
    <property type="protein sequence ID" value="OHA00288.1"/>
    <property type="molecule type" value="Genomic_DNA"/>
</dbReference>
<keyword evidence="3" id="KW-1133">Transmembrane helix</keyword>
<evidence type="ECO:0000256" key="3">
    <source>
        <dbReference type="SAM" id="Phobius"/>
    </source>
</evidence>
<dbReference type="PANTHER" id="PTHR12558:SF13">
    <property type="entry name" value="CELL DIVISION CYCLE PROTEIN 27 HOMOLOG"/>
    <property type="match status" value="1"/>
</dbReference>
<organism evidence="4 5">
    <name type="scientific">Candidatus Sungbacteria bacterium RIFCSPHIGHO2_02_FULL_49_12</name>
    <dbReference type="NCBI Taxonomy" id="1802271"/>
    <lineage>
        <taxon>Bacteria</taxon>
        <taxon>Candidatus Sungiibacteriota</taxon>
    </lineage>
</organism>
<feature type="transmembrane region" description="Helical" evidence="3">
    <location>
        <begin position="157"/>
        <end position="178"/>
    </location>
</feature>
<sequence length="863" mass="94049">MYPDIRTSELAGLNSLEPAIEISEGQFPETESWWRRIARWSLYAIALTAPVLFFPSTIPPTFVKQVAVSILAFIAFISWLGESLLSGRVYYKRSLINAAVGVLLLVLFVSTLISAQALRGLIGSDDVGERFMSFLVFAVIFFVSGGVFYAEKESRKFMWWLLGGGAILAILSLLQFFLPQLVPFAALARVDVNPVGTSNAVAVLMGFYFLFSVGVLASGQGMLGNKWLRGGVTLVLLATLANLVVINFRYVWIAIAAGLIVLLGLQFRMASRSVAEWRGSSFLKKKGFGLLFLMLVITIFFILSNITLITNTSFIRATAIPAEVSPSYSATLDIARKTLQQHLLFGSGPATFGLDYSLFRSPQINQTTFWGVRFNSGTAFLPTALATMGVLGVLALLLFMAVVLFSLLRGVSRRADDDPVLSGSMAAVIFSLVMWWFYTTTFTSQVMLFAALGIMVSRMNETADTREGKSWWRISERAITFTTPWATFATSLVIIFLMVGGVAFLYYTIQQYVSAVYFARGVAAFNSGQNDIAGSLALMNQAVALNPDQDAYYRSLAQVSLAQVQAIINSASSGQNPNIQNDFTNAVAATIKYAEGATKINNQDALNWSSIGFVYQSLVPVLGGAENSALQGYDKAAQLDPVNPTYSFNKASIYLILADRAQLQIANQNPTAEAAAALTKQRAEALENARVELKKSVQLKPDYPQANYLMAQVLIRQGNLAGAIQSVETVQQLAPSDIGVAFQLGVLYYQAGDFEKAEAQFARAVSFNASYSNARYFLGLLYDRKAENAKSPDDKKAGKAQAIDQFTQVQKFNPDNQEVKTIIANLQANKPALFGISPPAPAPSQRTTPPVQDNGQSAGQRNP</sequence>
<dbReference type="InterPro" id="IPR019734">
    <property type="entry name" value="TPR_rpt"/>
</dbReference>
<evidence type="ECO:0000256" key="2">
    <source>
        <dbReference type="SAM" id="MobiDB-lite"/>
    </source>
</evidence>
<feature type="transmembrane region" description="Helical" evidence="3">
    <location>
        <begin position="198"/>
        <end position="218"/>
    </location>
</feature>
<keyword evidence="1" id="KW-0802">TPR repeat</keyword>
<protein>
    <submittedName>
        <fullName evidence="4">Uncharacterized protein</fullName>
    </submittedName>
</protein>
<feature type="transmembrane region" description="Helical" evidence="3">
    <location>
        <begin position="379"/>
        <end position="408"/>
    </location>
</feature>
<dbReference type="InterPro" id="IPR011990">
    <property type="entry name" value="TPR-like_helical_dom_sf"/>
</dbReference>
<dbReference type="SMART" id="SM00028">
    <property type="entry name" value="TPR"/>
    <property type="match status" value="4"/>
</dbReference>
<dbReference type="Proteomes" id="UP000177362">
    <property type="component" value="Unassembled WGS sequence"/>
</dbReference>
<keyword evidence="3" id="KW-0812">Transmembrane</keyword>
<feature type="transmembrane region" description="Helical" evidence="3">
    <location>
        <begin position="94"/>
        <end position="118"/>
    </location>
</feature>
<feature type="repeat" description="TPR" evidence="1">
    <location>
        <begin position="738"/>
        <end position="771"/>
    </location>
</feature>
<feature type="transmembrane region" description="Helical" evidence="3">
    <location>
        <begin position="481"/>
        <end position="507"/>
    </location>
</feature>
<feature type="transmembrane region" description="Helical" evidence="3">
    <location>
        <begin position="227"/>
        <end position="244"/>
    </location>
</feature>
<evidence type="ECO:0000256" key="1">
    <source>
        <dbReference type="PROSITE-ProRule" id="PRU00339"/>
    </source>
</evidence>
<dbReference type="Pfam" id="PF14559">
    <property type="entry name" value="TPR_19"/>
    <property type="match status" value="1"/>
</dbReference>